<dbReference type="Pfam" id="PF00440">
    <property type="entry name" value="TetR_N"/>
    <property type="match status" value="1"/>
</dbReference>
<evidence type="ECO:0000313" key="7">
    <source>
        <dbReference type="Proteomes" id="UP000000844"/>
    </source>
</evidence>
<keyword evidence="3" id="KW-0804">Transcription</keyword>
<dbReference type="HOGENOM" id="CLU_1266136_0_0_11"/>
<dbReference type="Proteomes" id="UP000000844">
    <property type="component" value="Chromosome"/>
</dbReference>
<accession>D3PVB8</accession>
<dbReference type="Gene3D" id="1.10.10.60">
    <property type="entry name" value="Homeodomain-like"/>
    <property type="match status" value="1"/>
</dbReference>
<dbReference type="SUPFAM" id="SSF48498">
    <property type="entry name" value="Tetracyclin repressor-like, C-terminal domain"/>
    <property type="match status" value="1"/>
</dbReference>
<dbReference type="EMBL" id="CP001778">
    <property type="protein sequence ID" value="ADD41171.1"/>
    <property type="molecule type" value="Genomic_DNA"/>
</dbReference>
<dbReference type="AlphaFoldDB" id="D3PVB8"/>
<dbReference type="RefSeq" id="WP_013016742.1">
    <property type="nucleotide sequence ID" value="NC_013947.1"/>
</dbReference>
<feature type="domain" description="HTH tetR-type" evidence="5">
    <location>
        <begin position="17"/>
        <end position="77"/>
    </location>
</feature>
<keyword evidence="2 4" id="KW-0238">DNA-binding</keyword>
<proteinExistence type="predicted"/>
<dbReference type="OrthoDB" id="3212503at2"/>
<organism evidence="6 7">
    <name type="scientific">Stackebrandtia nassauensis (strain DSM 44728 / CIP 108903 / NRRL B-16338 / NBRC 102104 / LLR-40K-21)</name>
    <dbReference type="NCBI Taxonomy" id="446470"/>
    <lineage>
        <taxon>Bacteria</taxon>
        <taxon>Bacillati</taxon>
        <taxon>Actinomycetota</taxon>
        <taxon>Actinomycetes</taxon>
        <taxon>Glycomycetales</taxon>
        <taxon>Glycomycetaceae</taxon>
        <taxon>Stackebrandtia</taxon>
    </lineage>
</organism>
<protein>
    <submittedName>
        <fullName evidence="6">Transcriptional regulator, TetR family</fullName>
    </submittedName>
</protein>
<dbReference type="PANTHER" id="PTHR47506">
    <property type="entry name" value="TRANSCRIPTIONAL REGULATORY PROTEIN"/>
    <property type="match status" value="1"/>
</dbReference>
<dbReference type="InterPro" id="IPR009057">
    <property type="entry name" value="Homeodomain-like_sf"/>
</dbReference>
<dbReference type="GO" id="GO:0003677">
    <property type="term" value="F:DNA binding"/>
    <property type="evidence" value="ECO:0007669"/>
    <property type="project" value="UniProtKB-UniRule"/>
</dbReference>
<evidence type="ECO:0000313" key="6">
    <source>
        <dbReference type="EMBL" id="ADD41171.1"/>
    </source>
</evidence>
<dbReference type="eggNOG" id="COG1309">
    <property type="taxonomic scope" value="Bacteria"/>
</dbReference>
<reference evidence="6 7" key="1">
    <citation type="journal article" date="2009" name="Stand. Genomic Sci.">
        <title>Complete genome sequence of Stackebrandtia nassauensis type strain (LLR-40K-21).</title>
        <authorList>
            <person name="Munk C."/>
            <person name="Lapidus A."/>
            <person name="Copeland A."/>
            <person name="Jando M."/>
            <person name="Mayilraj S."/>
            <person name="Glavina Del Rio T."/>
            <person name="Nolan M."/>
            <person name="Chen F."/>
            <person name="Lucas S."/>
            <person name="Tice H."/>
            <person name="Cheng J.F."/>
            <person name="Han C."/>
            <person name="Detter J.C."/>
            <person name="Bruce D."/>
            <person name="Goodwin L."/>
            <person name="Chain P."/>
            <person name="Pitluck S."/>
            <person name="Goker M."/>
            <person name="Ovchinikova G."/>
            <person name="Pati A."/>
            <person name="Ivanova N."/>
            <person name="Mavromatis K."/>
            <person name="Chen A."/>
            <person name="Palaniappan K."/>
            <person name="Land M."/>
            <person name="Hauser L."/>
            <person name="Chang Y.J."/>
            <person name="Jeffries C.D."/>
            <person name="Bristow J."/>
            <person name="Eisen J.A."/>
            <person name="Markowitz V."/>
            <person name="Hugenholtz P."/>
            <person name="Kyrpides N.C."/>
            <person name="Klenk H.P."/>
        </authorList>
    </citation>
    <scope>NUCLEOTIDE SEQUENCE [LARGE SCALE GENOMIC DNA]</scope>
    <source>
        <strain evidence="7">DSM 44728 / CIP 108903 / NRRL B-16338 / NBRC 102104 / LLR-40K-21</strain>
    </source>
</reference>
<dbReference type="Gene3D" id="1.10.357.10">
    <property type="entry name" value="Tetracycline Repressor, domain 2"/>
    <property type="match status" value="1"/>
</dbReference>
<dbReference type="PROSITE" id="PS50977">
    <property type="entry name" value="HTH_TETR_2"/>
    <property type="match status" value="1"/>
</dbReference>
<name>D3PVB8_STANL</name>
<dbReference type="PANTHER" id="PTHR47506:SF1">
    <property type="entry name" value="HTH-TYPE TRANSCRIPTIONAL REGULATOR YJDC"/>
    <property type="match status" value="1"/>
</dbReference>
<dbReference type="InterPro" id="IPR036271">
    <property type="entry name" value="Tet_transcr_reg_TetR-rel_C_sf"/>
</dbReference>
<evidence type="ECO:0000256" key="2">
    <source>
        <dbReference type="ARBA" id="ARBA00023125"/>
    </source>
</evidence>
<feature type="DNA-binding region" description="H-T-H motif" evidence="4">
    <location>
        <begin position="40"/>
        <end position="59"/>
    </location>
</feature>
<evidence type="ECO:0000256" key="4">
    <source>
        <dbReference type="PROSITE-ProRule" id="PRU00335"/>
    </source>
</evidence>
<evidence type="ECO:0000256" key="1">
    <source>
        <dbReference type="ARBA" id="ARBA00023015"/>
    </source>
</evidence>
<keyword evidence="7" id="KW-1185">Reference proteome</keyword>
<dbReference type="PRINTS" id="PR00455">
    <property type="entry name" value="HTHTETR"/>
</dbReference>
<evidence type="ECO:0000256" key="3">
    <source>
        <dbReference type="ARBA" id="ARBA00023163"/>
    </source>
</evidence>
<gene>
    <name evidence="6" type="ordered locus">Snas_1467</name>
</gene>
<sequence>MTPPTDDTRPTQAERRARTRDALLEAAARGLSEYGYGSLSLAKVAAEAGYTRGALYHQFANKEELALAVVAWVDQTWTAEVEEPAKRLSAPAEILLAIARGHAIYCRRNVARVMMTLRIEFAGREHPVGRAIMDLAGEFLDNCAQWIVEGRADGSIPPGPPPQATATAYLGALEGLMVLLAGQEPHDVELAERMARGVLGLPPLASDTAGLGRHQAS</sequence>
<dbReference type="KEGG" id="sna:Snas_1467"/>
<keyword evidence="1" id="KW-0805">Transcription regulation</keyword>
<dbReference type="SUPFAM" id="SSF46689">
    <property type="entry name" value="Homeodomain-like"/>
    <property type="match status" value="1"/>
</dbReference>
<evidence type="ECO:0000259" key="5">
    <source>
        <dbReference type="PROSITE" id="PS50977"/>
    </source>
</evidence>
<dbReference type="InterPro" id="IPR001647">
    <property type="entry name" value="HTH_TetR"/>
</dbReference>